<sequence length="419" mass="44667">MKFPSLNTQILLGAVLGILLGVILGRLAPDSTVQAAGLYASTVMGGVFVALLKMVLVPLLFTSIVVGVANLQAHKQMHRVWVSTLVFFSISMAIAVLLALVATNIFKPGAGLHLGMFADAMQDFHSEKLTLSEFFSTFLLSLFQNPFTALAQNNVLAVVIFSLIVGIAIVVGGQRYRHLLDLMQEAFDLVMMIVGWVMRLAPLGIMALLTKLVATQDAHLFSSMGKFMLLVVGITLVHGVIILPGILYAVTRVTPWRFWKGARDALVTAFATSSSSATMPVTMRCTEQQLGVKRDIAGFVVPLGATINMDGTALYEASAALFIANLVGVELNLVQQLIVFFMAMLASLGAPGIPSAGMVTMVMVLQSVGLPAEAIAILLPIDRLLDTIRTTVNVEGDMVGSLIVQEIVSTSSHKPVASG</sequence>
<dbReference type="Gene3D" id="1.10.3860.10">
    <property type="entry name" value="Sodium:dicarboxylate symporter"/>
    <property type="match status" value="1"/>
</dbReference>
<evidence type="ECO:0000256" key="5">
    <source>
        <dbReference type="ARBA" id="ARBA00023136"/>
    </source>
</evidence>
<feature type="transmembrane region" description="Helical" evidence="6">
    <location>
        <begin position="186"/>
        <end position="207"/>
    </location>
</feature>
<keyword evidence="3 6" id="KW-0812">Transmembrane</keyword>
<name>A0A238Z600_9PROT</name>
<feature type="transmembrane region" description="Helical" evidence="6">
    <location>
        <begin position="333"/>
        <end position="353"/>
    </location>
</feature>
<evidence type="ECO:0000313" key="8">
    <source>
        <dbReference type="Proteomes" id="UP000198305"/>
    </source>
</evidence>
<dbReference type="GO" id="GO:0015293">
    <property type="term" value="F:symporter activity"/>
    <property type="evidence" value="ECO:0007669"/>
    <property type="project" value="InterPro"/>
</dbReference>
<dbReference type="RefSeq" id="WP_089375200.1">
    <property type="nucleotide sequence ID" value="NZ_FZOA01000004.1"/>
</dbReference>
<gene>
    <name evidence="7" type="ORF">SAMN05192560_1071</name>
</gene>
<dbReference type="InterPro" id="IPR036458">
    <property type="entry name" value="Na:dicarbo_symporter_sf"/>
</dbReference>
<reference evidence="8" key="1">
    <citation type="submission" date="2017-06" db="EMBL/GenBank/DDBJ databases">
        <authorList>
            <person name="Varghese N."/>
            <person name="Submissions S."/>
        </authorList>
    </citation>
    <scope>NUCLEOTIDE SEQUENCE [LARGE SCALE GENOMIC DNA]</scope>
    <source>
        <strain evidence="8">Ca-68</strain>
    </source>
</reference>
<dbReference type="GO" id="GO:0016020">
    <property type="term" value="C:membrane"/>
    <property type="evidence" value="ECO:0007669"/>
    <property type="project" value="UniProtKB-SubCell"/>
</dbReference>
<accession>A0A238Z600</accession>
<dbReference type="Pfam" id="PF00375">
    <property type="entry name" value="SDF"/>
    <property type="match status" value="1"/>
</dbReference>
<feature type="transmembrane region" description="Helical" evidence="6">
    <location>
        <begin position="359"/>
        <end position="379"/>
    </location>
</feature>
<dbReference type="PANTHER" id="PTHR11958">
    <property type="entry name" value="SODIUM/DICARBOXYLATE SYMPORTER-RELATED"/>
    <property type="match status" value="1"/>
</dbReference>
<keyword evidence="2" id="KW-0813">Transport</keyword>
<keyword evidence="5 6" id="KW-0472">Membrane</keyword>
<feature type="transmembrane region" description="Helical" evidence="6">
    <location>
        <begin position="155"/>
        <end position="174"/>
    </location>
</feature>
<keyword evidence="4 6" id="KW-1133">Transmembrane helix</keyword>
<dbReference type="PANTHER" id="PTHR11958:SF63">
    <property type="entry name" value="AMINO ACID TRANSPORTER"/>
    <property type="match status" value="1"/>
</dbReference>
<evidence type="ECO:0000256" key="6">
    <source>
        <dbReference type="SAM" id="Phobius"/>
    </source>
</evidence>
<dbReference type="InterPro" id="IPR050746">
    <property type="entry name" value="DAACS"/>
</dbReference>
<evidence type="ECO:0000256" key="4">
    <source>
        <dbReference type="ARBA" id="ARBA00022989"/>
    </source>
</evidence>
<dbReference type="PRINTS" id="PR00173">
    <property type="entry name" value="EDTRNSPORT"/>
</dbReference>
<comment type="subcellular location">
    <subcellularLocation>
        <location evidence="1">Membrane</location>
        <topology evidence="1">Multi-pass membrane protein</topology>
    </subcellularLocation>
</comment>
<feature type="transmembrane region" description="Helical" evidence="6">
    <location>
        <begin position="45"/>
        <end position="68"/>
    </location>
</feature>
<dbReference type="InterPro" id="IPR001991">
    <property type="entry name" value="Na-dicarboxylate_symporter"/>
</dbReference>
<evidence type="ECO:0000256" key="1">
    <source>
        <dbReference type="ARBA" id="ARBA00004141"/>
    </source>
</evidence>
<organism evidence="7 8">
    <name type="scientific">Methylobacillus rhizosphaerae</name>
    <dbReference type="NCBI Taxonomy" id="551994"/>
    <lineage>
        <taxon>Bacteria</taxon>
        <taxon>Pseudomonadati</taxon>
        <taxon>Pseudomonadota</taxon>
        <taxon>Betaproteobacteria</taxon>
        <taxon>Nitrosomonadales</taxon>
        <taxon>Methylophilaceae</taxon>
        <taxon>Methylobacillus</taxon>
    </lineage>
</organism>
<dbReference type="EMBL" id="FZOA01000004">
    <property type="protein sequence ID" value="SNR78740.1"/>
    <property type="molecule type" value="Genomic_DNA"/>
</dbReference>
<keyword evidence="8" id="KW-1185">Reference proteome</keyword>
<dbReference type="OrthoDB" id="9766690at2"/>
<dbReference type="AlphaFoldDB" id="A0A238Z600"/>
<feature type="transmembrane region" description="Helical" evidence="6">
    <location>
        <begin position="227"/>
        <end position="250"/>
    </location>
</feature>
<proteinExistence type="predicted"/>
<evidence type="ECO:0000256" key="3">
    <source>
        <dbReference type="ARBA" id="ARBA00022692"/>
    </source>
</evidence>
<protein>
    <submittedName>
        <fullName evidence="7">Na+/H+-dicarboxylate symporter</fullName>
    </submittedName>
</protein>
<evidence type="ECO:0000313" key="7">
    <source>
        <dbReference type="EMBL" id="SNR78740.1"/>
    </source>
</evidence>
<evidence type="ECO:0000256" key="2">
    <source>
        <dbReference type="ARBA" id="ARBA00022448"/>
    </source>
</evidence>
<feature type="transmembrane region" description="Helical" evidence="6">
    <location>
        <begin position="80"/>
        <end position="106"/>
    </location>
</feature>
<dbReference type="Proteomes" id="UP000198305">
    <property type="component" value="Unassembled WGS sequence"/>
</dbReference>
<dbReference type="SUPFAM" id="SSF118215">
    <property type="entry name" value="Proton glutamate symport protein"/>
    <property type="match status" value="1"/>
</dbReference>